<dbReference type="GO" id="GO:0006508">
    <property type="term" value="P:proteolysis"/>
    <property type="evidence" value="ECO:0007669"/>
    <property type="project" value="InterPro"/>
</dbReference>
<gene>
    <name evidence="3" type="ORF">A4S15_01625</name>
</gene>
<dbReference type="GO" id="GO:0004190">
    <property type="term" value="F:aspartic-type endopeptidase activity"/>
    <property type="evidence" value="ECO:0007669"/>
    <property type="project" value="InterPro"/>
</dbReference>
<reference evidence="3 4" key="1">
    <citation type="journal article" date="2017" name="Water Res.">
        <title>Comammox in drinking water systems.</title>
        <authorList>
            <person name="Wang Y."/>
            <person name="Ma L."/>
            <person name="Mao Y."/>
            <person name="Jiang X."/>
            <person name="Xia Y."/>
            <person name="Yu K."/>
            <person name="Li B."/>
            <person name="Zhang T."/>
        </authorList>
    </citation>
    <scope>NUCLEOTIDE SEQUENCE [LARGE SCALE GENOMIC DNA]</scope>
    <source>
        <strain evidence="3">SG_bin8</strain>
    </source>
</reference>
<dbReference type="InterPro" id="IPR011969">
    <property type="entry name" value="Clan_AA_Asp_peptidase_C"/>
</dbReference>
<dbReference type="Pfam" id="PF13975">
    <property type="entry name" value="gag-asp_proteas"/>
    <property type="match status" value="1"/>
</dbReference>
<dbReference type="EMBL" id="LWDL01000031">
    <property type="protein sequence ID" value="OQW49465.1"/>
    <property type="molecule type" value="Genomic_DNA"/>
</dbReference>
<feature type="chain" id="PRO_5011986711" description="Peptidase A2 domain-containing protein" evidence="2">
    <location>
        <begin position="19"/>
        <end position="205"/>
    </location>
</feature>
<proteinExistence type="predicted"/>
<accession>A0A1W9HPS5</accession>
<dbReference type="CDD" id="cd05483">
    <property type="entry name" value="retropepsin_like_bacteria"/>
    <property type="match status" value="1"/>
</dbReference>
<name>A0A1W9HPS5_9HYPH</name>
<dbReference type="RefSeq" id="WP_376802572.1">
    <property type="nucleotide sequence ID" value="NZ_DBNB01000019.1"/>
</dbReference>
<feature type="signal peptide" evidence="2">
    <location>
        <begin position="1"/>
        <end position="18"/>
    </location>
</feature>
<dbReference type="Proteomes" id="UP000192872">
    <property type="component" value="Unassembled WGS sequence"/>
</dbReference>
<dbReference type="NCBIfam" id="TIGR02281">
    <property type="entry name" value="clan_AA_DTGA"/>
    <property type="match status" value="1"/>
</dbReference>
<dbReference type="AlphaFoldDB" id="A0A1W9HPS5"/>
<comment type="caution">
    <text evidence="3">The sequence shown here is derived from an EMBL/GenBank/DDBJ whole genome shotgun (WGS) entry which is preliminary data.</text>
</comment>
<evidence type="ECO:0000256" key="2">
    <source>
        <dbReference type="SAM" id="SignalP"/>
    </source>
</evidence>
<dbReference type="SUPFAM" id="SSF50630">
    <property type="entry name" value="Acid proteases"/>
    <property type="match status" value="1"/>
</dbReference>
<dbReference type="STRING" id="1827387.A4S15_01625"/>
<dbReference type="PROSITE" id="PS00141">
    <property type="entry name" value="ASP_PROTEASE"/>
    <property type="match status" value="1"/>
</dbReference>
<sequence>MRLLGYAIVVAIAATVVAQQLSKNVQAPVAPASRPNTAVFAQPAPPGGAPGVALTPPPDRQNATKPEVRTPLPLAAGAPGCYSDQTVTLQADRRGHFMTDVEINGRSIPMLVDTGASTVSIPHEAAIRMGLDLVNGRKGIAHTANGTVQTTSARVAQLRVGSICLYDVVVSVLPPGALDTGLLGMNVIGKMKRFELSETHLVMAR</sequence>
<evidence type="ECO:0008006" key="5">
    <source>
        <dbReference type="Google" id="ProtNLM"/>
    </source>
</evidence>
<organism evidence="3 4">
    <name type="scientific">Candidatus Raskinella chloraquaticus</name>
    <dbReference type="NCBI Taxonomy" id="1951219"/>
    <lineage>
        <taxon>Bacteria</taxon>
        <taxon>Pseudomonadati</taxon>
        <taxon>Pseudomonadota</taxon>
        <taxon>Alphaproteobacteria</taxon>
        <taxon>Hyphomicrobiales</taxon>
        <taxon>Phreatobacteraceae</taxon>
        <taxon>Candidatus Raskinella</taxon>
    </lineage>
</organism>
<evidence type="ECO:0000256" key="1">
    <source>
        <dbReference type="SAM" id="MobiDB-lite"/>
    </source>
</evidence>
<keyword evidence="2" id="KW-0732">Signal</keyword>
<dbReference type="InterPro" id="IPR034122">
    <property type="entry name" value="Retropepsin-like_bacterial"/>
</dbReference>
<dbReference type="Gene3D" id="2.40.70.10">
    <property type="entry name" value="Acid Proteases"/>
    <property type="match status" value="1"/>
</dbReference>
<dbReference type="InterPro" id="IPR001969">
    <property type="entry name" value="Aspartic_peptidase_AS"/>
</dbReference>
<evidence type="ECO:0000313" key="3">
    <source>
        <dbReference type="EMBL" id="OQW49465.1"/>
    </source>
</evidence>
<feature type="region of interest" description="Disordered" evidence="1">
    <location>
        <begin position="36"/>
        <end position="66"/>
    </location>
</feature>
<dbReference type="InterPro" id="IPR021109">
    <property type="entry name" value="Peptidase_aspartic_dom_sf"/>
</dbReference>
<evidence type="ECO:0000313" key="4">
    <source>
        <dbReference type="Proteomes" id="UP000192872"/>
    </source>
</evidence>
<protein>
    <recommendedName>
        <fullName evidence="5">Peptidase A2 domain-containing protein</fullName>
    </recommendedName>
</protein>